<dbReference type="SUPFAM" id="SSF52047">
    <property type="entry name" value="RNI-like"/>
    <property type="match status" value="1"/>
</dbReference>
<name>A0ABR4FJ16_9EURO</name>
<dbReference type="Proteomes" id="UP001610563">
    <property type="component" value="Unassembled WGS sequence"/>
</dbReference>
<gene>
    <name evidence="1" type="ORF">BJX66DRAFT_345107</name>
</gene>
<sequence>MDLLSLPVEVLFLIIENVSVDIPDWMSRYVLTSEQLSTTDLWSLYNVCHTTRAYSAPRLFRSVKIRFSGAIAVLLNSRRFPYPRNHLLPILAKWALHVREMDLWGDEESIQPEFLTLLPCFGKLTTFSVSYPPEATAFQSLLAQLATMPSLQTMSVDFMSARTWMAPMSFWSLRSLYLCCVDHEPGISVLPALPALEVLSLNFCCYCVYCPRDMEQPCITLNLDHLPRLRALSISGAQEGNIICGGISPHLCELDISFSSGMSLTRILASLGSNLEEVHICDSEFPPEKLLSGQSYPFMRRLSILDSVSALTVFAFSEPPSALRPLVRLNAADLENLCAWPQVIEFFQNHAVDLSLSGPVDAQCLLNQTCRLSEVVSLPGVQRIGPHWPRASSLETEH</sequence>
<evidence type="ECO:0000313" key="2">
    <source>
        <dbReference type="Proteomes" id="UP001610563"/>
    </source>
</evidence>
<evidence type="ECO:0008006" key="3">
    <source>
        <dbReference type="Google" id="ProtNLM"/>
    </source>
</evidence>
<reference evidence="1 2" key="1">
    <citation type="submission" date="2024-07" db="EMBL/GenBank/DDBJ databases">
        <title>Section-level genome sequencing and comparative genomics of Aspergillus sections Usti and Cavernicolus.</title>
        <authorList>
            <consortium name="Lawrence Berkeley National Laboratory"/>
            <person name="Nybo J.L."/>
            <person name="Vesth T.C."/>
            <person name="Theobald S."/>
            <person name="Frisvad J.C."/>
            <person name="Larsen T.O."/>
            <person name="Kjaerboelling I."/>
            <person name="Rothschild-Mancinelli K."/>
            <person name="Lyhne E.K."/>
            <person name="Kogle M.E."/>
            <person name="Barry K."/>
            <person name="Clum A."/>
            <person name="Na H."/>
            <person name="Ledsgaard L."/>
            <person name="Lin J."/>
            <person name="Lipzen A."/>
            <person name="Kuo A."/>
            <person name="Riley R."/>
            <person name="Mondo S."/>
            <person name="Labutti K."/>
            <person name="Haridas S."/>
            <person name="Pangalinan J."/>
            <person name="Salamov A.A."/>
            <person name="Simmons B.A."/>
            <person name="Magnuson J.K."/>
            <person name="Chen J."/>
            <person name="Drula E."/>
            <person name="Henrissat B."/>
            <person name="Wiebenga A."/>
            <person name="Lubbers R.J."/>
            <person name="Gomes A.C."/>
            <person name="Makela M.R."/>
            <person name="Stajich J."/>
            <person name="Grigoriev I.V."/>
            <person name="Mortensen U.H."/>
            <person name="De Vries R.P."/>
            <person name="Baker S.E."/>
            <person name="Andersen M.R."/>
        </authorList>
    </citation>
    <scope>NUCLEOTIDE SEQUENCE [LARGE SCALE GENOMIC DNA]</scope>
    <source>
        <strain evidence="1 2">CBS 209.92</strain>
    </source>
</reference>
<keyword evidence="2" id="KW-1185">Reference proteome</keyword>
<comment type="caution">
    <text evidence="1">The sequence shown here is derived from an EMBL/GenBank/DDBJ whole genome shotgun (WGS) entry which is preliminary data.</text>
</comment>
<dbReference type="InterPro" id="IPR032675">
    <property type="entry name" value="LRR_dom_sf"/>
</dbReference>
<accession>A0ABR4FJ16</accession>
<dbReference type="Gene3D" id="3.80.10.10">
    <property type="entry name" value="Ribonuclease Inhibitor"/>
    <property type="match status" value="1"/>
</dbReference>
<evidence type="ECO:0000313" key="1">
    <source>
        <dbReference type="EMBL" id="KAL2783248.1"/>
    </source>
</evidence>
<organism evidence="1 2">
    <name type="scientific">Aspergillus keveii</name>
    <dbReference type="NCBI Taxonomy" id="714993"/>
    <lineage>
        <taxon>Eukaryota</taxon>
        <taxon>Fungi</taxon>
        <taxon>Dikarya</taxon>
        <taxon>Ascomycota</taxon>
        <taxon>Pezizomycotina</taxon>
        <taxon>Eurotiomycetes</taxon>
        <taxon>Eurotiomycetidae</taxon>
        <taxon>Eurotiales</taxon>
        <taxon>Aspergillaceae</taxon>
        <taxon>Aspergillus</taxon>
        <taxon>Aspergillus subgen. Nidulantes</taxon>
    </lineage>
</organism>
<proteinExistence type="predicted"/>
<protein>
    <recommendedName>
        <fullName evidence="3">F-box domain-containing protein</fullName>
    </recommendedName>
</protein>
<dbReference type="EMBL" id="JBFTWV010000253">
    <property type="protein sequence ID" value="KAL2783248.1"/>
    <property type="molecule type" value="Genomic_DNA"/>
</dbReference>